<dbReference type="GO" id="GO:0016491">
    <property type="term" value="F:oxidoreductase activity"/>
    <property type="evidence" value="ECO:0007669"/>
    <property type="project" value="UniProtKB-KW"/>
</dbReference>
<evidence type="ECO:0000313" key="4">
    <source>
        <dbReference type="EMBL" id="APB33931.1"/>
    </source>
</evidence>
<accession>A0A1J0ADE0</accession>
<dbReference type="AlphaFoldDB" id="A0A1J0ADE0"/>
<name>A0A1J0ADE0_9CYAN</name>
<feature type="domain" description="Fe2OG dioxygenase" evidence="3">
    <location>
        <begin position="160"/>
        <end position="264"/>
    </location>
</feature>
<sequence length="308" mass="34008">MVVRATVPILDLQDFTQGTAAQRQGFIQDMGQALEHTGFFILVRPGIDSEILTPAYDQIQALFALPLGQKQQYEKPELLGQRGYVSFGKEHAKGHSLPDLKEFWHLGRMDNLWPQELPEFAPALTRLYQELDTCAAHLLQAASLYLALPADFLPELVRGGSTILRLIHYPPVPEDAPPGAVRAAPHEDINLITLLCGATTAGLELYQRDGTWLPVPVIPGGIVVDSGDMLQWLTNGLFCSTTHRVVNPIGSNESRYSVPFFVHPRPEVDLTPRFECVTRTGGVPRFGAITATSYLQQRLREIGIAPPV</sequence>
<dbReference type="InterPro" id="IPR026992">
    <property type="entry name" value="DIOX_N"/>
</dbReference>
<dbReference type="SUPFAM" id="SSF51197">
    <property type="entry name" value="Clavaminate synthase-like"/>
    <property type="match status" value="1"/>
</dbReference>
<dbReference type="Pfam" id="PF14226">
    <property type="entry name" value="DIOX_N"/>
    <property type="match status" value="1"/>
</dbReference>
<dbReference type="KEGG" id="glt:GlitD10_1607"/>
<evidence type="ECO:0000259" key="3">
    <source>
        <dbReference type="PROSITE" id="PS51471"/>
    </source>
</evidence>
<dbReference type="STRING" id="1188229.GlitD10_1607"/>
<keyword evidence="2" id="KW-0408">Iron</keyword>
<dbReference type="EMBL" id="CP017675">
    <property type="protein sequence ID" value="APB33931.1"/>
    <property type="molecule type" value="Genomic_DNA"/>
</dbReference>
<protein>
    <submittedName>
        <fullName evidence="4">2OG-Fe(II) oxygenase family oxidoreductase</fullName>
    </submittedName>
</protein>
<dbReference type="PROSITE" id="PS51471">
    <property type="entry name" value="FE2OG_OXY"/>
    <property type="match status" value="1"/>
</dbReference>
<evidence type="ECO:0000256" key="2">
    <source>
        <dbReference type="RuleBase" id="RU003682"/>
    </source>
</evidence>
<keyword evidence="2" id="KW-0479">Metal-binding</keyword>
<evidence type="ECO:0000313" key="5">
    <source>
        <dbReference type="Proteomes" id="UP000180235"/>
    </source>
</evidence>
<comment type="similarity">
    <text evidence="2">Belongs to the iron/ascorbate-dependent oxidoreductase family.</text>
</comment>
<dbReference type="InterPro" id="IPR044861">
    <property type="entry name" value="IPNS-like_FE2OG_OXY"/>
</dbReference>
<evidence type="ECO:0000256" key="1">
    <source>
        <dbReference type="ARBA" id="ARBA00004792"/>
    </source>
</evidence>
<dbReference type="GO" id="GO:0046872">
    <property type="term" value="F:metal ion binding"/>
    <property type="evidence" value="ECO:0007669"/>
    <property type="project" value="UniProtKB-KW"/>
</dbReference>
<dbReference type="InterPro" id="IPR027443">
    <property type="entry name" value="IPNS-like_sf"/>
</dbReference>
<dbReference type="PANTHER" id="PTHR47990">
    <property type="entry name" value="2-OXOGLUTARATE (2OG) AND FE(II)-DEPENDENT OXYGENASE SUPERFAMILY PROTEIN-RELATED"/>
    <property type="match status" value="1"/>
</dbReference>
<dbReference type="InterPro" id="IPR050231">
    <property type="entry name" value="Iron_ascorbate_oxido_reductase"/>
</dbReference>
<dbReference type="Pfam" id="PF03171">
    <property type="entry name" value="2OG-FeII_Oxy"/>
    <property type="match status" value="1"/>
</dbReference>
<dbReference type="Gene3D" id="2.60.120.330">
    <property type="entry name" value="B-lactam Antibiotic, Isopenicillin N Synthase, Chain"/>
    <property type="match status" value="1"/>
</dbReference>
<comment type="pathway">
    <text evidence="1">Antibiotic biosynthesis.</text>
</comment>
<gene>
    <name evidence="4" type="ORF">GlitD10_1607</name>
</gene>
<dbReference type="Proteomes" id="UP000180235">
    <property type="component" value="Chromosome"/>
</dbReference>
<reference evidence="4 5" key="1">
    <citation type="submission" date="2016-10" db="EMBL/GenBank/DDBJ databases">
        <title>Description of Gloeomargarita lithophora gen. nov., sp. nov., a thylakoid-bearing basal-branching cyanobacterium with intracellular carbonates, and proposal for Gloeomargaritales ord. nov.</title>
        <authorList>
            <person name="Moreira D."/>
            <person name="Tavera R."/>
            <person name="Benzerara K."/>
            <person name="Skouri-Panet F."/>
            <person name="Couradeau E."/>
            <person name="Gerard E."/>
            <person name="Loussert C."/>
            <person name="Novelo E."/>
            <person name="Zivanovic Y."/>
            <person name="Lopez-Garcia P."/>
        </authorList>
    </citation>
    <scope>NUCLEOTIDE SEQUENCE [LARGE SCALE GENOMIC DNA]</scope>
    <source>
        <strain evidence="4 5">D10</strain>
    </source>
</reference>
<proteinExistence type="inferred from homology"/>
<dbReference type="OrthoDB" id="21825at2"/>
<keyword evidence="2" id="KW-0560">Oxidoreductase</keyword>
<organism evidence="4 5">
    <name type="scientific">Gloeomargarita lithophora Alchichica-D10</name>
    <dbReference type="NCBI Taxonomy" id="1188229"/>
    <lineage>
        <taxon>Bacteria</taxon>
        <taxon>Bacillati</taxon>
        <taxon>Cyanobacteriota</taxon>
        <taxon>Cyanophyceae</taxon>
        <taxon>Gloeomargaritales</taxon>
        <taxon>Gloeomargaritaceae</taxon>
        <taxon>Gloeomargarita</taxon>
    </lineage>
</organism>
<dbReference type="InterPro" id="IPR005123">
    <property type="entry name" value="Oxoglu/Fe-dep_dioxygenase_dom"/>
</dbReference>
<keyword evidence="5" id="KW-1185">Reference proteome</keyword>